<reference evidence="3 4" key="1">
    <citation type="journal article" date="2016" name="Nat. Commun.">
        <title>Thousands of microbial genomes shed light on interconnected biogeochemical processes in an aquifer system.</title>
        <authorList>
            <person name="Anantharaman K."/>
            <person name="Brown C.T."/>
            <person name="Hug L.A."/>
            <person name="Sharon I."/>
            <person name="Castelle C.J."/>
            <person name="Probst A.J."/>
            <person name="Thomas B.C."/>
            <person name="Singh A."/>
            <person name="Wilkins M.J."/>
            <person name="Karaoz U."/>
            <person name="Brodie E.L."/>
            <person name="Williams K.H."/>
            <person name="Hubbard S.S."/>
            <person name="Banfield J.F."/>
        </authorList>
    </citation>
    <scope>NUCLEOTIDE SEQUENCE [LARGE SCALE GENOMIC DNA]</scope>
</reference>
<feature type="transmembrane region" description="Helical" evidence="1">
    <location>
        <begin position="17"/>
        <end position="37"/>
    </location>
</feature>
<protein>
    <recommendedName>
        <fullName evidence="2">DUF4015 domain-containing protein</fullName>
    </recommendedName>
</protein>
<evidence type="ECO:0000313" key="3">
    <source>
        <dbReference type="EMBL" id="OGH87097.1"/>
    </source>
</evidence>
<dbReference type="PANTHER" id="PTHR43405:SF1">
    <property type="entry name" value="GLYCOSYL HYDROLASE DIGH"/>
    <property type="match status" value="1"/>
</dbReference>
<keyword evidence="1" id="KW-0472">Membrane</keyword>
<gene>
    <name evidence="3" type="ORF">A2206_03255</name>
</gene>
<evidence type="ECO:0000313" key="4">
    <source>
        <dbReference type="Proteomes" id="UP000177151"/>
    </source>
</evidence>
<dbReference type="Pfam" id="PF13200">
    <property type="entry name" value="DUF4015"/>
    <property type="match status" value="1"/>
</dbReference>
<dbReference type="InterPro" id="IPR025275">
    <property type="entry name" value="DUF4015"/>
</dbReference>
<keyword evidence="1" id="KW-0812">Transmembrane</keyword>
<accession>A0A1F6NT54</accession>
<dbReference type="InterPro" id="IPR017853">
    <property type="entry name" value="GH"/>
</dbReference>
<dbReference type="InterPro" id="IPR052177">
    <property type="entry name" value="Divisome_Glycosyl_Hydrolase"/>
</dbReference>
<feature type="domain" description="DUF4015" evidence="2">
    <location>
        <begin position="80"/>
        <end position="319"/>
    </location>
</feature>
<feature type="non-terminal residue" evidence="3">
    <location>
        <position position="320"/>
    </location>
</feature>
<sequence>MTKNMINKEIFTKKLSAWYIIFFLVGAVLFGVILNAVRAINMAEHDAFALVEISQNPIDETNSEFLREKNARLRMNPIKGVYLTAYSAGSEKKMAEIIDLIDRTELNAVVIDIKDYTGKVLYDSEVELANELGLENNITGDLKELIVSLHEHNIYAIARQTVFQDPILARKKPEWALKNINGGLWYDYKGLAWVDPSIREVWDYNLAITKEAIAMGFDEINFDYVRFPSDGPMSALKYNNGDLEKYEVMGQFYEYLDEELDKYPVKISLDLFGFVMEKTGEDDMNIGQRLEDALDEVNAICPMMYPSHYPSGHLGLANPA</sequence>
<name>A0A1F6NT54_9BACT</name>
<proteinExistence type="predicted"/>
<evidence type="ECO:0000256" key="1">
    <source>
        <dbReference type="SAM" id="Phobius"/>
    </source>
</evidence>
<dbReference type="Gene3D" id="3.20.20.80">
    <property type="entry name" value="Glycosidases"/>
    <property type="match status" value="1"/>
</dbReference>
<evidence type="ECO:0000259" key="2">
    <source>
        <dbReference type="Pfam" id="PF13200"/>
    </source>
</evidence>
<comment type="caution">
    <text evidence="3">The sequence shown here is derived from an EMBL/GenBank/DDBJ whole genome shotgun (WGS) entry which is preliminary data.</text>
</comment>
<dbReference type="EMBL" id="MFQP01000058">
    <property type="protein sequence ID" value="OGH87097.1"/>
    <property type="molecule type" value="Genomic_DNA"/>
</dbReference>
<dbReference type="AlphaFoldDB" id="A0A1F6NT54"/>
<dbReference type="SUPFAM" id="SSF51445">
    <property type="entry name" value="(Trans)glycosidases"/>
    <property type="match status" value="1"/>
</dbReference>
<keyword evidence="1" id="KW-1133">Transmembrane helix</keyword>
<organism evidence="3 4">
    <name type="scientific">Candidatus Magasanikbacteria bacterium RIFOXYA1_FULL_40_8</name>
    <dbReference type="NCBI Taxonomy" id="1798694"/>
    <lineage>
        <taxon>Bacteria</taxon>
        <taxon>Candidatus Magasanikiibacteriota</taxon>
    </lineage>
</organism>
<dbReference type="PANTHER" id="PTHR43405">
    <property type="entry name" value="GLYCOSYL HYDROLASE DIGH"/>
    <property type="match status" value="1"/>
</dbReference>
<dbReference type="Proteomes" id="UP000177151">
    <property type="component" value="Unassembled WGS sequence"/>
</dbReference>